<feature type="repeat" description="ANK" evidence="3">
    <location>
        <begin position="419"/>
        <end position="448"/>
    </location>
</feature>
<protein>
    <submittedName>
        <fullName evidence="5">Serine/threonine protein kinase</fullName>
    </submittedName>
</protein>
<feature type="repeat" description="ANK" evidence="3">
    <location>
        <begin position="61"/>
        <end position="93"/>
    </location>
</feature>
<dbReference type="GO" id="GO:0004674">
    <property type="term" value="F:protein serine/threonine kinase activity"/>
    <property type="evidence" value="ECO:0007669"/>
    <property type="project" value="UniProtKB-KW"/>
</dbReference>
<accession>A0A225WUC6</accession>
<dbReference type="PANTHER" id="PTHR24171">
    <property type="entry name" value="ANKYRIN REPEAT DOMAIN-CONTAINING PROTEIN 39-RELATED"/>
    <property type="match status" value="1"/>
</dbReference>
<keyword evidence="2 3" id="KW-0040">ANK repeat</keyword>
<dbReference type="Gene3D" id="1.25.40.20">
    <property type="entry name" value="Ankyrin repeat-containing domain"/>
    <property type="match status" value="4"/>
</dbReference>
<dbReference type="SUPFAM" id="SSF48403">
    <property type="entry name" value="Ankyrin repeat"/>
    <property type="match status" value="2"/>
</dbReference>
<dbReference type="Pfam" id="PF12796">
    <property type="entry name" value="Ank_2"/>
    <property type="match status" value="3"/>
</dbReference>
<feature type="repeat" description="ANK" evidence="3">
    <location>
        <begin position="449"/>
        <end position="482"/>
    </location>
</feature>
<keyword evidence="5" id="KW-0418">Kinase</keyword>
<evidence type="ECO:0000259" key="4">
    <source>
        <dbReference type="PROSITE" id="PS50011"/>
    </source>
</evidence>
<dbReference type="Pfam" id="PF13637">
    <property type="entry name" value="Ank_4"/>
    <property type="match status" value="1"/>
</dbReference>
<evidence type="ECO:0000313" key="5">
    <source>
        <dbReference type="EMBL" id="OWZ20657.1"/>
    </source>
</evidence>
<keyword evidence="1" id="KW-0677">Repeat</keyword>
<dbReference type="PRINTS" id="PR01415">
    <property type="entry name" value="ANKYRIN"/>
</dbReference>
<dbReference type="Pfam" id="PF07714">
    <property type="entry name" value="PK_Tyr_Ser-Thr"/>
    <property type="match status" value="1"/>
</dbReference>
<feature type="repeat" description="ANK" evidence="3">
    <location>
        <begin position="260"/>
        <end position="292"/>
    </location>
</feature>
<dbReference type="PROSITE" id="PS50297">
    <property type="entry name" value="ANK_REP_REGION"/>
    <property type="match status" value="10"/>
</dbReference>
<sequence length="862" mass="94485">MRAARDGNLTVVRDLVKAGADVNESFLRESTALLCATASSNINIVKFLVNCGADINASNSFGYTPIMCAAERGNVDIVAFLLKARAEVNAIDDEIRTPLQYAIGSGYLDVAQILLENGASAHRKLSTAIKVLVEKNGKLNVPKSDKLTPAIYTILKSCSEIRRFLVNNGKLANIHTANTDGSTALMNAMRDATLGIIKLVLENVDENGANRKAFASWIHMNTIQNLNTKASLMYAIFESSLEISRFLVNNGSNIHFLNNEGSSAFMHAVKDAYLVIIKIMIKHGADVNVVNSYGRTFLMNASECGDMKAVRFLVESGANVNAADCLNFRPINFAARNGEVDVVRFLFDSDADATDLKNDEMNMLVHAAKRDSFGFQWRFGKILLNDLLISAVKCGNIDIVQFLVKGGADVNAVDRCECTPLLHASKRGHWDVVLFLISRAAKVNVTTNDGSTALLYAVKSNGGADAIQSLLKAGADINVCGNNNRTPLIEAAHEGNLAIVQLLVNNGADLTIVDNDGRTALMYVAKEQHMDIIKFLTESGAQIDSADKNGWTALMYAVQSDNWVAVQFLLNRGADMSIVSRDGHTAIFLATTHGFTNIQHLLMQYMPQHYKEKVCSRMPVNHFISPFEVKLKQRIGTKNSGGDYRALWLDAEVVVKLFVPTTTTFAHQVTVWHQLRHPNIIKLYGACDIGHHFFVCEWASNGSLVEYLTTCENHGERRTPWKFLHEAALGLAYLHERNIIHGNLCNDSIVVGGDGLAKLTDFQLSGTTTINPSSRRSDAGFGSFCWQAPEVLSGEAPSLASDIYSFCLCVVTVVTGETPWGDCLDGYRQRSKKKWDAISNPTYCAPVYNMTSPLKMLASKIC</sequence>
<dbReference type="Proteomes" id="UP000198211">
    <property type="component" value="Unassembled WGS sequence"/>
</dbReference>
<feature type="repeat" description="ANK" evidence="3">
    <location>
        <begin position="483"/>
        <end position="515"/>
    </location>
</feature>
<feature type="repeat" description="ANK" evidence="3">
    <location>
        <begin position="549"/>
        <end position="581"/>
    </location>
</feature>
<comment type="caution">
    <text evidence="5">The sequence shown here is derived from an EMBL/GenBank/DDBJ whole genome shotgun (WGS) entry which is preliminary data.</text>
</comment>
<feature type="repeat" description="ANK" evidence="3">
    <location>
        <begin position="94"/>
        <end position="126"/>
    </location>
</feature>
<dbReference type="EMBL" id="NBNE01000302">
    <property type="protein sequence ID" value="OWZ20657.1"/>
    <property type="molecule type" value="Genomic_DNA"/>
</dbReference>
<dbReference type="InterPro" id="IPR002110">
    <property type="entry name" value="Ankyrin_rpt"/>
</dbReference>
<feature type="repeat" description="ANK" evidence="3">
    <location>
        <begin position="388"/>
        <end position="415"/>
    </location>
</feature>
<keyword evidence="5" id="KW-0808">Transferase</keyword>
<feature type="domain" description="Protein kinase" evidence="4">
    <location>
        <begin position="629"/>
        <end position="862"/>
    </location>
</feature>
<dbReference type="InterPro" id="IPR011009">
    <property type="entry name" value="Kinase-like_dom_sf"/>
</dbReference>
<dbReference type="OrthoDB" id="128585at2759"/>
<dbReference type="PROSITE" id="PS50088">
    <property type="entry name" value="ANK_REPEAT"/>
    <property type="match status" value="11"/>
</dbReference>
<evidence type="ECO:0000256" key="2">
    <source>
        <dbReference type="ARBA" id="ARBA00023043"/>
    </source>
</evidence>
<proteinExistence type="predicted"/>
<evidence type="ECO:0000256" key="1">
    <source>
        <dbReference type="ARBA" id="ARBA00022737"/>
    </source>
</evidence>
<dbReference type="Pfam" id="PF00023">
    <property type="entry name" value="Ank"/>
    <property type="match status" value="2"/>
</dbReference>
<keyword evidence="5" id="KW-0723">Serine/threonine-protein kinase</keyword>
<dbReference type="InterPro" id="IPR000719">
    <property type="entry name" value="Prot_kinase_dom"/>
</dbReference>
<dbReference type="InterPro" id="IPR001245">
    <property type="entry name" value="Ser-Thr/Tyr_kinase_cat_dom"/>
</dbReference>
<dbReference type="STRING" id="4795.A0A225WUC6"/>
<evidence type="ECO:0000313" key="6">
    <source>
        <dbReference type="Proteomes" id="UP000198211"/>
    </source>
</evidence>
<keyword evidence="6" id="KW-1185">Reference proteome</keyword>
<feature type="repeat" description="ANK" evidence="3">
    <location>
        <begin position="516"/>
        <end position="548"/>
    </location>
</feature>
<dbReference type="GO" id="GO:0005524">
    <property type="term" value="F:ATP binding"/>
    <property type="evidence" value="ECO:0007669"/>
    <property type="project" value="InterPro"/>
</dbReference>
<name>A0A225WUC6_9STRA</name>
<feature type="repeat" description="ANK" evidence="3">
    <location>
        <begin position="293"/>
        <end position="325"/>
    </location>
</feature>
<dbReference type="AlphaFoldDB" id="A0A225WUC6"/>
<dbReference type="PANTHER" id="PTHR24171:SF8">
    <property type="entry name" value="BRCA1-ASSOCIATED RING DOMAIN PROTEIN 1"/>
    <property type="match status" value="1"/>
</dbReference>
<reference evidence="6" key="1">
    <citation type="submission" date="2017-03" db="EMBL/GenBank/DDBJ databases">
        <title>Phytopthora megakarya and P. palmivora, two closely related causual agents of cacao black pod achieved similar genome size and gene model numbers by different mechanisms.</title>
        <authorList>
            <person name="Ali S."/>
            <person name="Shao J."/>
            <person name="Larry D.J."/>
            <person name="Kronmiller B."/>
            <person name="Shen D."/>
            <person name="Strem M.D."/>
            <person name="Melnick R.L."/>
            <person name="Guiltinan M.J."/>
            <person name="Tyler B.M."/>
            <person name="Meinhardt L.W."/>
            <person name="Bailey B.A."/>
        </authorList>
    </citation>
    <scope>NUCLEOTIDE SEQUENCE [LARGE SCALE GENOMIC DNA]</scope>
    <source>
        <strain evidence="6">zdho120</strain>
    </source>
</reference>
<dbReference type="PROSITE" id="PS50011">
    <property type="entry name" value="PROTEIN_KINASE_DOM"/>
    <property type="match status" value="1"/>
</dbReference>
<dbReference type="Gene3D" id="1.10.510.10">
    <property type="entry name" value="Transferase(Phosphotransferase) domain 1"/>
    <property type="match status" value="1"/>
</dbReference>
<organism evidence="5 6">
    <name type="scientific">Phytophthora megakarya</name>
    <dbReference type="NCBI Taxonomy" id="4795"/>
    <lineage>
        <taxon>Eukaryota</taxon>
        <taxon>Sar</taxon>
        <taxon>Stramenopiles</taxon>
        <taxon>Oomycota</taxon>
        <taxon>Peronosporomycetes</taxon>
        <taxon>Peronosporales</taxon>
        <taxon>Peronosporaceae</taxon>
        <taxon>Phytophthora</taxon>
    </lineage>
</organism>
<gene>
    <name evidence="5" type="ORF">PHMEG_0004905</name>
</gene>
<dbReference type="InterPro" id="IPR036770">
    <property type="entry name" value="Ankyrin_rpt-contain_sf"/>
</dbReference>
<dbReference type="SMART" id="SM00248">
    <property type="entry name" value="ANK"/>
    <property type="match status" value="17"/>
</dbReference>
<dbReference type="SUPFAM" id="SSF56112">
    <property type="entry name" value="Protein kinase-like (PK-like)"/>
    <property type="match status" value="1"/>
</dbReference>
<evidence type="ECO:0000256" key="3">
    <source>
        <dbReference type="PROSITE-ProRule" id="PRU00023"/>
    </source>
</evidence>
<feature type="repeat" description="ANK" evidence="3">
    <location>
        <begin position="28"/>
        <end position="60"/>
    </location>
</feature>